<keyword evidence="1" id="KW-0732">Signal</keyword>
<evidence type="ECO:0000313" key="4">
    <source>
        <dbReference type="Proteomes" id="UP001107558"/>
    </source>
</evidence>
<dbReference type="Proteomes" id="UP001107558">
    <property type="component" value="Chromosome 2"/>
</dbReference>
<dbReference type="InterPro" id="IPR003172">
    <property type="entry name" value="ML_dom"/>
</dbReference>
<name>A0A9J6C3V5_POLVA</name>
<sequence length="144" mass="14996">MFKFIVVLTLAIASANAFWTSCTSGPPPTSVTSPSCSGTSCTVTRGEGLAATVVFSPAQSSPVLDVNIRAYFFGQELEIPNSPGNENACVSLSPPCPTTANQPHTWNIDIGIPSTLPAINGHFTFTLAHQGTPIMCANVTANLL</sequence>
<feature type="domain" description="MD-2-related lipid-recognition" evidence="2">
    <location>
        <begin position="19"/>
        <end position="141"/>
    </location>
</feature>
<proteinExistence type="predicted"/>
<feature type="signal peptide" evidence="1">
    <location>
        <begin position="1"/>
        <end position="17"/>
    </location>
</feature>
<feature type="chain" id="PRO_5039955511" description="MD-2-related lipid-recognition domain-containing protein" evidence="1">
    <location>
        <begin position="18"/>
        <end position="144"/>
    </location>
</feature>
<dbReference type="SMART" id="SM00737">
    <property type="entry name" value="ML"/>
    <property type="match status" value="1"/>
</dbReference>
<dbReference type="PROSITE" id="PS51257">
    <property type="entry name" value="PROKAR_LIPOPROTEIN"/>
    <property type="match status" value="1"/>
</dbReference>
<evidence type="ECO:0000256" key="1">
    <source>
        <dbReference type="SAM" id="SignalP"/>
    </source>
</evidence>
<organism evidence="3 4">
    <name type="scientific">Polypedilum vanderplanki</name>
    <name type="common">Sleeping chironomid midge</name>
    <dbReference type="NCBI Taxonomy" id="319348"/>
    <lineage>
        <taxon>Eukaryota</taxon>
        <taxon>Metazoa</taxon>
        <taxon>Ecdysozoa</taxon>
        <taxon>Arthropoda</taxon>
        <taxon>Hexapoda</taxon>
        <taxon>Insecta</taxon>
        <taxon>Pterygota</taxon>
        <taxon>Neoptera</taxon>
        <taxon>Endopterygota</taxon>
        <taxon>Diptera</taxon>
        <taxon>Nematocera</taxon>
        <taxon>Chironomoidea</taxon>
        <taxon>Chironomidae</taxon>
        <taxon>Chironominae</taxon>
        <taxon>Polypedilum</taxon>
        <taxon>Polypedilum</taxon>
    </lineage>
</organism>
<dbReference type="SUPFAM" id="SSF81296">
    <property type="entry name" value="E set domains"/>
    <property type="match status" value="1"/>
</dbReference>
<dbReference type="Gene3D" id="2.60.40.770">
    <property type="match status" value="1"/>
</dbReference>
<gene>
    <name evidence="3" type="ORF">PVAND_006330</name>
</gene>
<accession>A0A9J6C3V5</accession>
<evidence type="ECO:0000259" key="2">
    <source>
        <dbReference type="SMART" id="SM00737"/>
    </source>
</evidence>
<comment type="caution">
    <text evidence="3">The sequence shown here is derived from an EMBL/GenBank/DDBJ whole genome shotgun (WGS) entry which is preliminary data.</text>
</comment>
<dbReference type="InterPro" id="IPR014756">
    <property type="entry name" value="Ig_E-set"/>
</dbReference>
<protein>
    <recommendedName>
        <fullName evidence="2">MD-2-related lipid-recognition domain-containing protein</fullName>
    </recommendedName>
</protein>
<dbReference type="AlphaFoldDB" id="A0A9J6C3V5"/>
<dbReference type="OrthoDB" id="6489092at2759"/>
<keyword evidence="4" id="KW-1185">Reference proteome</keyword>
<dbReference type="Pfam" id="PF02221">
    <property type="entry name" value="E1_DerP2_DerF2"/>
    <property type="match status" value="1"/>
</dbReference>
<reference evidence="3" key="1">
    <citation type="submission" date="2021-03" db="EMBL/GenBank/DDBJ databases">
        <title>Chromosome level genome of the anhydrobiotic midge Polypedilum vanderplanki.</title>
        <authorList>
            <person name="Yoshida Y."/>
            <person name="Kikawada T."/>
            <person name="Gusev O."/>
        </authorList>
    </citation>
    <scope>NUCLEOTIDE SEQUENCE</scope>
    <source>
        <strain evidence="3">NIAS01</strain>
        <tissue evidence="3">Whole body or cell culture</tissue>
    </source>
</reference>
<evidence type="ECO:0000313" key="3">
    <source>
        <dbReference type="EMBL" id="KAG5676499.1"/>
    </source>
</evidence>
<dbReference type="EMBL" id="JADBJN010000002">
    <property type="protein sequence ID" value="KAG5676499.1"/>
    <property type="molecule type" value="Genomic_DNA"/>
</dbReference>